<accession>A0A151AS86</accession>
<proteinExistence type="predicted"/>
<reference evidence="1 2" key="1">
    <citation type="submission" date="2016-02" db="EMBL/GenBank/DDBJ databases">
        <title>Genome sequence of Clostridium tepidiprofundi DSM 19306.</title>
        <authorList>
            <person name="Poehlein A."/>
            <person name="Daniel R."/>
        </authorList>
    </citation>
    <scope>NUCLEOTIDE SEQUENCE [LARGE SCALE GENOMIC DNA]</scope>
    <source>
        <strain evidence="1 2">DSM 19306</strain>
    </source>
</reference>
<dbReference type="Proteomes" id="UP000075531">
    <property type="component" value="Unassembled WGS sequence"/>
</dbReference>
<dbReference type="EMBL" id="LTBA01000073">
    <property type="protein sequence ID" value="KYH30475.1"/>
    <property type="molecule type" value="Genomic_DNA"/>
</dbReference>
<evidence type="ECO:0000313" key="2">
    <source>
        <dbReference type="Proteomes" id="UP000075531"/>
    </source>
</evidence>
<dbReference type="PATRIC" id="fig|1121338.3.peg.2746"/>
<protein>
    <submittedName>
        <fullName evidence="1">Uncharacterized protein</fullName>
    </submittedName>
</protein>
<keyword evidence="2" id="KW-1185">Reference proteome</keyword>
<gene>
    <name evidence="1" type="ORF">CLTEP_26400</name>
</gene>
<comment type="caution">
    <text evidence="1">The sequence shown here is derived from an EMBL/GenBank/DDBJ whole genome shotgun (WGS) entry which is preliminary data.</text>
</comment>
<dbReference type="AlphaFoldDB" id="A0A151AS86"/>
<evidence type="ECO:0000313" key="1">
    <source>
        <dbReference type="EMBL" id="KYH30475.1"/>
    </source>
</evidence>
<sequence>MGKLSIIDAQSHATTWYNLIYGTSLGCVSQFLNYLTMETIHNKVLIYSTLSDFEDIEDYLKKHSQYNLVKVEVQSEKKFRNTIPYQAKIIGLRTTSGEWILTD</sequence>
<name>A0A151AS86_9CLOT</name>
<dbReference type="RefSeq" id="WP_066827408.1">
    <property type="nucleotide sequence ID" value="NZ_LTBA01000073.1"/>
</dbReference>
<organism evidence="1 2">
    <name type="scientific">Clostridium tepidiprofundi DSM 19306</name>
    <dbReference type="NCBI Taxonomy" id="1121338"/>
    <lineage>
        <taxon>Bacteria</taxon>
        <taxon>Bacillati</taxon>
        <taxon>Bacillota</taxon>
        <taxon>Clostridia</taxon>
        <taxon>Eubacteriales</taxon>
        <taxon>Clostridiaceae</taxon>
        <taxon>Clostridium</taxon>
    </lineage>
</organism>
<dbReference type="PROSITE" id="PS51257">
    <property type="entry name" value="PROKAR_LIPOPROTEIN"/>
    <property type="match status" value="1"/>
</dbReference>